<dbReference type="SUPFAM" id="SSF48452">
    <property type="entry name" value="TPR-like"/>
    <property type="match status" value="1"/>
</dbReference>
<dbReference type="PROSITE" id="PS51257">
    <property type="entry name" value="PROKAR_LIPOPROTEIN"/>
    <property type="match status" value="1"/>
</dbReference>
<evidence type="ECO:0000256" key="1">
    <source>
        <dbReference type="ARBA" id="ARBA00004442"/>
    </source>
</evidence>
<comment type="caution">
    <text evidence="8">The sequence shown here is derived from an EMBL/GenBank/DDBJ whole genome shotgun (WGS) entry which is preliminary data.</text>
</comment>
<evidence type="ECO:0000259" key="7">
    <source>
        <dbReference type="Pfam" id="PF14322"/>
    </source>
</evidence>
<evidence type="ECO:0000256" key="4">
    <source>
        <dbReference type="ARBA" id="ARBA00023136"/>
    </source>
</evidence>
<dbReference type="EMBL" id="BAABFN010000006">
    <property type="protein sequence ID" value="GAA4315076.1"/>
    <property type="molecule type" value="Genomic_DNA"/>
</dbReference>
<dbReference type="Gene3D" id="1.25.40.390">
    <property type="match status" value="1"/>
</dbReference>
<keyword evidence="5" id="KW-0998">Cell outer membrane</keyword>
<evidence type="ECO:0000259" key="6">
    <source>
        <dbReference type="Pfam" id="PF07980"/>
    </source>
</evidence>
<dbReference type="InterPro" id="IPR033985">
    <property type="entry name" value="SusD-like_N"/>
</dbReference>
<evidence type="ECO:0000313" key="8">
    <source>
        <dbReference type="EMBL" id="GAA4315076.1"/>
    </source>
</evidence>
<feature type="domain" description="SusD-like N-terminal" evidence="7">
    <location>
        <begin position="83"/>
        <end position="210"/>
    </location>
</feature>
<reference evidence="9" key="1">
    <citation type="journal article" date="2019" name="Int. J. Syst. Evol. Microbiol.">
        <title>The Global Catalogue of Microorganisms (GCM) 10K type strain sequencing project: providing services to taxonomists for standard genome sequencing and annotation.</title>
        <authorList>
            <consortium name="The Broad Institute Genomics Platform"/>
            <consortium name="The Broad Institute Genome Sequencing Center for Infectious Disease"/>
            <person name="Wu L."/>
            <person name="Ma J."/>
        </authorList>
    </citation>
    <scope>NUCLEOTIDE SEQUENCE [LARGE SCALE GENOMIC DNA]</scope>
    <source>
        <strain evidence="9">JCM 17664</strain>
    </source>
</reference>
<evidence type="ECO:0000256" key="5">
    <source>
        <dbReference type="ARBA" id="ARBA00023237"/>
    </source>
</evidence>
<keyword evidence="4" id="KW-0472">Membrane</keyword>
<evidence type="ECO:0000256" key="2">
    <source>
        <dbReference type="ARBA" id="ARBA00006275"/>
    </source>
</evidence>
<dbReference type="Pfam" id="PF14322">
    <property type="entry name" value="SusD-like_3"/>
    <property type="match status" value="1"/>
</dbReference>
<name>A0ABP8G0Z3_9BACT</name>
<comment type="subcellular location">
    <subcellularLocation>
        <location evidence="1">Cell outer membrane</location>
    </subcellularLocation>
</comment>
<protein>
    <submittedName>
        <fullName evidence="8">RagB/SusD family nutrient uptake outer membrane protein</fullName>
    </submittedName>
</protein>
<dbReference type="Pfam" id="PF07980">
    <property type="entry name" value="SusD_RagB"/>
    <property type="match status" value="1"/>
</dbReference>
<dbReference type="InterPro" id="IPR012944">
    <property type="entry name" value="SusD_RagB_dom"/>
</dbReference>
<evidence type="ECO:0000256" key="3">
    <source>
        <dbReference type="ARBA" id="ARBA00022729"/>
    </source>
</evidence>
<keyword evidence="9" id="KW-1185">Reference proteome</keyword>
<organism evidence="8 9">
    <name type="scientific">Compostibacter hankyongensis</name>
    <dbReference type="NCBI Taxonomy" id="1007089"/>
    <lineage>
        <taxon>Bacteria</taxon>
        <taxon>Pseudomonadati</taxon>
        <taxon>Bacteroidota</taxon>
        <taxon>Chitinophagia</taxon>
        <taxon>Chitinophagales</taxon>
        <taxon>Chitinophagaceae</taxon>
        <taxon>Compostibacter</taxon>
    </lineage>
</organism>
<dbReference type="Proteomes" id="UP001501207">
    <property type="component" value="Unassembled WGS sequence"/>
</dbReference>
<dbReference type="RefSeq" id="WP_344980044.1">
    <property type="nucleotide sequence ID" value="NZ_BAABFN010000006.1"/>
</dbReference>
<gene>
    <name evidence="8" type="ORF">GCM10023143_26240</name>
</gene>
<feature type="domain" description="RagB/SusD" evidence="6">
    <location>
        <begin position="250"/>
        <end position="520"/>
    </location>
</feature>
<dbReference type="CDD" id="cd08977">
    <property type="entry name" value="SusD"/>
    <property type="match status" value="1"/>
</dbReference>
<keyword evidence="3" id="KW-0732">Signal</keyword>
<dbReference type="InterPro" id="IPR011990">
    <property type="entry name" value="TPR-like_helical_dom_sf"/>
</dbReference>
<sequence length="520" mass="58236">MKYKLYILFALVLAGCQPHLLDTVPNDRVTTAIFWTQEKDAVLACNALYNYLEGMEIFSWDAMSDIARPNQNFMDEAYIVKGTFDPLNGLIETRWNNAYKGIRAANYFLENVDKVPTEDTDLVARLKGEARFIRAYLYFRLGSVFGGVPLITKTISIEEGKALTRTPVSGIWDFVDKEFHTAAGELPDKAAEPGRITKGAALAFDARAMLFAGRYDKAAEAAKAVMDAKIYSLYPSYEKLFSYDAEDNSEVILDKQFIKSVQANNAFDLLAPYSQTAAGNIVPVKKIADAYEMSNGMPIDAPGSGFDPKQPYKNRDPRLGYSLYVPGSKLPDGSAYNSVPGSGSADAVGYKPGSTKSGFNIKKYINKEDAADRANCGINIILMRYAEVLLTYAEARIEQNKIDGSVYDAINEVRQRPDVKLPPVTGTHTQEEMRTIVRRERTTELAFEGQRFFDIRRWKTAEDVMNGPSYGMTYVDGSGRLVTIKDEAFVEFFDPKRDYVWPVPQKEIDLDPQLEQNPGW</sequence>
<comment type="similarity">
    <text evidence="2">Belongs to the SusD family.</text>
</comment>
<proteinExistence type="inferred from homology"/>
<accession>A0ABP8G0Z3</accession>
<evidence type="ECO:0000313" key="9">
    <source>
        <dbReference type="Proteomes" id="UP001501207"/>
    </source>
</evidence>